<comment type="caution">
    <text evidence="2">The sequence shown here is derived from an EMBL/GenBank/DDBJ whole genome shotgun (WGS) entry which is preliminary data.</text>
</comment>
<dbReference type="AlphaFoldDB" id="A0A830HCS8"/>
<feature type="compositionally biased region" description="Basic residues" evidence="1">
    <location>
        <begin position="300"/>
        <end position="314"/>
    </location>
</feature>
<reference evidence="2" key="1">
    <citation type="submission" date="2020-10" db="EMBL/GenBank/DDBJ databases">
        <title>Unveiling of a novel bifunctional photoreceptor, Dualchrome1, isolated from a cosmopolitan green alga.</title>
        <authorList>
            <person name="Suzuki S."/>
            <person name="Kawachi M."/>
        </authorList>
    </citation>
    <scope>NUCLEOTIDE SEQUENCE</scope>
    <source>
        <strain evidence="2">NIES 2893</strain>
    </source>
</reference>
<evidence type="ECO:0000256" key="1">
    <source>
        <dbReference type="SAM" id="MobiDB-lite"/>
    </source>
</evidence>
<sequence>MHSLRVKHMRSGAVCSHNMRVGVRTVHCAVGRCRALQAHQAHLSHRAGVSQGMVRMVRTQAGGLVCCVASSSSSSSSSSSADDIIVPPLKTHIGAFETSLSSLMGLAHEHGYFAGEGVPPGVIDGSGVGLDAWLATRGGYAATKRALAQLARQHETEGNVKPVDDVHAQSLAALSCPAPNRKAANAHKRLRAWAGLEPQHPSQGPYEPGDAMGNVGLSDVLRLVLCTACAGSEQAAGAAGTWTKGPFKVGASHRAAAAAAVADVDAALRDDGIQPANFGRTMETRARRRDELFTDKQRRFQKTTKRREFRKSRSTRGYGRDAREARIRSHGAEEQDREDIDGDAVSSA</sequence>
<evidence type="ECO:0000313" key="3">
    <source>
        <dbReference type="Proteomes" id="UP000660262"/>
    </source>
</evidence>
<accession>A0A830HCS8</accession>
<feature type="compositionally biased region" description="Basic and acidic residues" evidence="1">
    <location>
        <begin position="318"/>
        <end position="334"/>
    </location>
</feature>
<protein>
    <submittedName>
        <fullName evidence="2">Uncharacterized protein</fullName>
    </submittedName>
</protein>
<dbReference type="Proteomes" id="UP000660262">
    <property type="component" value="Unassembled WGS sequence"/>
</dbReference>
<feature type="region of interest" description="Disordered" evidence="1">
    <location>
        <begin position="300"/>
        <end position="348"/>
    </location>
</feature>
<keyword evidence="3" id="KW-1185">Reference proteome</keyword>
<proteinExistence type="predicted"/>
<organism evidence="2 3">
    <name type="scientific">Pycnococcus provasolii</name>
    <dbReference type="NCBI Taxonomy" id="41880"/>
    <lineage>
        <taxon>Eukaryota</taxon>
        <taxon>Viridiplantae</taxon>
        <taxon>Chlorophyta</taxon>
        <taxon>Pseudoscourfieldiophyceae</taxon>
        <taxon>Pseudoscourfieldiales</taxon>
        <taxon>Pycnococcaceae</taxon>
        <taxon>Pycnococcus</taxon>
    </lineage>
</organism>
<name>A0A830HCS8_9CHLO</name>
<gene>
    <name evidence="2" type="ORF">PPROV_000243500</name>
</gene>
<dbReference type="EMBL" id="BNJQ01000006">
    <property type="protein sequence ID" value="GHP03680.1"/>
    <property type="molecule type" value="Genomic_DNA"/>
</dbReference>
<evidence type="ECO:0000313" key="2">
    <source>
        <dbReference type="EMBL" id="GHP03680.1"/>
    </source>
</evidence>